<dbReference type="Proteomes" id="UP000179797">
    <property type="component" value="Unassembled WGS sequence"/>
</dbReference>
<organism evidence="1 2">
    <name type="scientific">Flammeovirga pacifica</name>
    <dbReference type="NCBI Taxonomy" id="915059"/>
    <lineage>
        <taxon>Bacteria</taxon>
        <taxon>Pseudomonadati</taxon>
        <taxon>Bacteroidota</taxon>
        <taxon>Cytophagia</taxon>
        <taxon>Cytophagales</taxon>
        <taxon>Flammeovirgaceae</taxon>
        <taxon>Flammeovirga</taxon>
    </lineage>
</organism>
<name>A0A1S1Z0C9_FLAPC</name>
<reference evidence="1 2" key="1">
    <citation type="journal article" date="2012" name="Int. J. Syst. Evol. Microbiol.">
        <title>Flammeovirga pacifica sp. nov., isolated from deep-sea sediment.</title>
        <authorList>
            <person name="Xu H."/>
            <person name="Fu Y."/>
            <person name="Yang N."/>
            <person name="Ding Z."/>
            <person name="Lai Q."/>
            <person name="Zeng R."/>
        </authorList>
    </citation>
    <scope>NUCLEOTIDE SEQUENCE [LARGE SCALE GENOMIC DNA]</scope>
    <source>
        <strain evidence="2">DSM 24597 / LMG 26175 / WPAGA1</strain>
    </source>
</reference>
<proteinExistence type="predicted"/>
<gene>
    <name evidence="1" type="ORF">NH26_10325</name>
</gene>
<protein>
    <submittedName>
        <fullName evidence="1">Uncharacterized protein</fullName>
    </submittedName>
</protein>
<dbReference type="RefSeq" id="WP_044229240.1">
    <property type="nucleotide sequence ID" value="NZ_JRYR02000001.1"/>
</dbReference>
<dbReference type="EMBL" id="JRYR02000001">
    <property type="protein sequence ID" value="OHX66724.1"/>
    <property type="molecule type" value="Genomic_DNA"/>
</dbReference>
<dbReference type="AlphaFoldDB" id="A0A1S1Z0C9"/>
<keyword evidence="2" id="KW-1185">Reference proteome</keyword>
<dbReference type="STRING" id="915059.NH26_10325"/>
<comment type="caution">
    <text evidence="1">The sequence shown here is derived from an EMBL/GenBank/DDBJ whole genome shotgun (WGS) entry which is preliminary data.</text>
</comment>
<evidence type="ECO:0000313" key="1">
    <source>
        <dbReference type="EMBL" id="OHX66724.1"/>
    </source>
</evidence>
<accession>A0A1S1Z0C9</accession>
<evidence type="ECO:0000313" key="2">
    <source>
        <dbReference type="Proteomes" id="UP000179797"/>
    </source>
</evidence>
<sequence length="223" mass="25911">MKIKKLENTVVRKQIIETTISDIKNIINEKDMIKNYLSSIVLFEDKDINSNIYDIILGFNGIESIISKFNNKVNTIIIMNNLNQLISKIGHTNSSFGGGFLNDIELNPDRLDKSLLLKNYLVRIKDIKNNVHFKYIKSDWTIDLKMIEDEAISKTTINITDEHQKYINALIKMKEVKNILNSSPGKFEKVFEQVKNNKLTNSDQFNESDLYRIIKNDFDLYVV</sequence>